<proteinExistence type="predicted"/>
<protein>
    <submittedName>
        <fullName evidence="1">Uncharacterized protein</fullName>
    </submittedName>
</protein>
<accession>A0A8J3ZMU8</accession>
<sequence>MCFLSGSSSVAVIVAITSLALMPCIVVACRDTGIPRNLSGGLPSVPPRKKYASDRWRSDGVHEAAGAIDAPAIR</sequence>
<dbReference type="Proteomes" id="UP000612585">
    <property type="component" value="Unassembled WGS sequence"/>
</dbReference>
<gene>
    <name evidence="1" type="ORF">Vau01_119620</name>
</gene>
<evidence type="ECO:0000313" key="1">
    <source>
        <dbReference type="EMBL" id="GIJ64446.1"/>
    </source>
</evidence>
<evidence type="ECO:0000313" key="2">
    <source>
        <dbReference type="Proteomes" id="UP000612585"/>
    </source>
</evidence>
<dbReference type="AlphaFoldDB" id="A0A8J3ZMU8"/>
<dbReference type="EMBL" id="BOPG01000117">
    <property type="protein sequence ID" value="GIJ64446.1"/>
    <property type="molecule type" value="Genomic_DNA"/>
</dbReference>
<organism evidence="1 2">
    <name type="scientific">Virgisporangium aurantiacum</name>
    <dbReference type="NCBI Taxonomy" id="175570"/>
    <lineage>
        <taxon>Bacteria</taxon>
        <taxon>Bacillati</taxon>
        <taxon>Actinomycetota</taxon>
        <taxon>Actinomycetes</taxon>
        <taxon>Micromonosporales</taxon>
        <taxon>Micromonosporaceae</taxon>
        <taxon>Virgisporangium</taxon>
    </lineage>
</organism>
<keyword evidence="2" id="KW-1185">Reference proteome</keyword>
<reference evidence="1" key="1">
    <citation type="submission" date="2021-01" db="EMBL/GenBank/DDBJ databases">
        <title>Whole genome shotgun sequence of Virgisporangium aurantiacum NBRC 16421.</title>
        <authorList>
            <person name="Komaki H."/>
            <person name="Tamura T."/>
        </authorList>
    </citation>
    <scope>NUCLEOTIDE SEQUENCE</scope>
    <source>
        <strain evidence="1">NBRC 16421</strain>
    </source>
</reference>
<name>A0A8J3ZMU8_9ACTN</name>
<comment type="caution">
    <text evidence="1">The sequence shown here is derived from an EMBL/GenBank/DDBJ whole genome shotgun (WGS) entry which is preliminary data.</text>
</comment>